<dbReference type="GO" id="GO:0043137">
    <property type="term" value="P:DNA replication, removal of RNA primer"/>
    <property type="evidence" value="ECO:0007669"/>
    <property type="project" value="TreeGrafter"/>
</dbReference>
<proteinExistence type="inferred from homology"/>
<dbReference type="InterPro" id="IPR022892">
    <property type="entry name" value="RNaseHI"/>
</dbReference>
<dbReference type="InterPro" id="IPR036397">
    <property type="entry name" value="RNaseH_sf"/>
</dbReference>
<evidence type="ECO:0000256" key="8">
    <source>
        <dbReference type="ARBA" id="ARBA00022759"/>
    </source>
</evidence>
<evidence type="ECO:0000256" key="5">
    <source>
        <dbReference type="ARBA" id="ARBA00012180"/>
    </source>
</evidence>
<accession>A0A974XLT6</accession>
<organism evidence="12 13">
    <name type="scientific">Alkalibacter rhizosphaerae</name>
    <dbReference type="NCBI Taxonomy" id="2815577"/>
    <lineage>
        <taxon>Bacteria</taxon>
        <taxon>Bacillati</taxon>
        <taxon>Bacillota</taxon>
        <taxon>Clostridia</taxon>
        <taxon>Eubacteriales</taxon>
        <taxon>Eubacteriaceae</taxon>
        <taxon>Alkalibacter</taxon>
    </lineage>
</organism>
<comment type="cofactor">
    <cofactor evidence="2">
        <name>Mg(2+)</name>
        <dbReference type="ChEBI" id="CHEBI:18420"/>
    </cofactor>
</comment>
<dbReference type="Pfam" id="PF00075">
    <property type="entry name" value="RNase_H"/>
    <property type="match status" value="1"/>
</dbReference>
<evidence type="ECO:0000256" key="3">
    <source>
        <dbReference type="ARBA" id="ARBA00005300"/>
    </source>
</evidence>
<dbReference type="Proteomes" id="UP000663499">
    <property type="component" value="Chromosome"/>
</dbReference>
<dbReference type="InterPro" id="IPR050092">
    <property type="entry name" value="RNase_H"/>
</dbReference>
<evidence type="ECO:0000256" key="10">
    <source>
        <dbReference type="ARBA" id="ARBA00022842"/>
    </source>
</evidence>
<dbReference type="EC" id="3.1.26.4" evidence="5"/>
<evidence type="ECO:0000256" key="1">
    <source>
        <dbReference type="ARBA" id="ARBA00000077"/>
    </source>
</evidence>
<dbReference type="RefSeq" id="WP_207299653.1">
    <property type="nucleotide sequence ID" value="NZ_CP071444.1"/>
</dbReference>
<evidence type="ECO:0000256" key="6">
    <source>
        <dbReference type="ARBA" id="ARBA00022722"/>
    </source>
</evidence>
<reference evidence="12" key="1">
    <citation type="submission" date="2021-03" db="EMBL/GenBank/DDBJ databases">
        <title>Alkalibacter marinus sp. nov., isolated from tidal flat sediment.</title>
        <authorList>
            <person name="Namirimu T."/>
            <person name="Yang J.-A."/>
            <person name="Yang S.-H."/>
            <person name="Kim Y.-J."/>
            <person name="Kwon K.K."/>
        </authorList>
    </citation>
    <scope>NUCLEOTIDE SEQUENCE</scope>
    <source>
        <strain evidence="12">ES005</strain>
    </source>
</reference>
<gene>
    <name evidence="12" type="primary">rnhA</name>
    <name evidence="12" type="ORF">J0B03_11055</name>
</gene>
<evidence type="ECO:0000256" key="7">
    <source>
        <dbReference type="ARBA" id="ARBA00022723"/>
    </source>
</evidence>
<dbReference type="InterPro" id="IPR012337">
    <property type="entry name" value="RNaseH-like_sf"/>
</dbReference>
<dbReference type="GO" id="GO:0004523">
    <property type="term" value="F:RNA-DNA hybrid ribonuclease activity"/>
    <property type="evidence" value="ECO:0007669"/>
    <property type="project" value="UniProtKB-EC"/>
</dbReference>
<dbReference type="PANTHER" id="PTHR10642">
    <property type="entry name" value="RIBONUCLEASE H1"/>
    <property type="match status" value="1"/>
</dbReference>
<dbReference type="CDD" id="cd09278">
    <property type="entry name" value="RNase_HI_prokaryote_like"/>
    <property type="match status" value="1"/>
</dbReference>
<sequence>MKEVLLYTDGGCRGNDTSKDNIGAIGAVLLYPEKGHKKEIKRAYENTTNNQMELQAIITGLSLLKEPCKVTVYSDSAYVVNAYNQDWVTGWKMKGWSRGKSGVLKNRELWMELDELVGKHQVTFVKVKGHSDNEFNNRADQLVNEAMDEWIKKNH</sequence>
<dbReference type="GO" id="GO:0046872">
    <property type="term" value="F:metal ion binding"/>
    <property type="evidence" value="ECO:0007669"/>
    <property type="project" value="UniProtKB-KW"/>
</dbReference>
<dbReference type="Gene3D" id="3.30.420.10">
    <property type="entry name" value="Ribonuclease H-like superfamily/Ribonuclease H"/>
    <property type="match status" value="1"/>
</dbReference>
<keyword evidence="9 12" id="KW-0378">Hydrolase</keyword>
<dbReference type="SUPFAM" id="SSF53098">
    <property type="entry name" value="Ribonuclease H-like"/>
    <property type="match status" value="1"/>
</dbReference>
<evidence type="ECO:0000313" key="13">
    <source>
        <dbReference type="Proteomes" id="UP000663499"/>
    </source>
</evidence>
<evidence type="ECO:0000256" key="9">
    <source>
        <dbReference type="ARBA" id="ARBA00022801"/>
    </source>
</evidence>
<dbReference type="NCBIfam" id="NF001236">
    <property type="entry name" value="PRK00203.1"/>
    <property type="match status" value="1"/>
</dbReference>
<evidence type="ECO:0000256" key="2">
    <source>
        <dbReference type="ARBA" id="ARBA00001946"/>
    </source>
</evidence>
<dbReference type="PROSITE" id="PS50879">
    <property type="entry name" value="RNASE_H_1"/>
    <property type="match status" value="1"/>
</dbReference>
<dbReference type="AlphaFoldDB" id="A0A974XLT6"/>
<keyword evidence="8" id="KW-0255">Endonuclease</keyword>
<evidence type="ECO:0000259" key="11">
    <source>
        <dbReference type="PROSITE" id="PS50879"/>
    </source>
</evidence>
<evidence type="ECO:0000256" key="4">
    <source>
        <dbReference type="ARBA" id="ARBA00011245"/>
    </source>
</evidence>
<keyword evidence="7" id="KW-0479">Metal-binding</keyword>
<dbReference type="KEGG" id="alka:J0B03_11055"/>
<name>A0A974XLT6_9FIRM</name>
<keyword evidence="13" id="KW-1185">Reference proteome</keyword>
<dbReference type="EMBL" id="CP071444">
    <property type="protein sequence ID" value="QSX08311.1"/>
    <property type="molecule type" value="Genomic_DNA"/>
</dbReference>
<dbReference type="GO" id="GO:0003676">
    <property type="term" value="F:nucleic acid binding"/>
    <property type="evidence" value="ECO:0007669"/>
    <property type="project" value="InterPro"/>
</dbReference>
<protein>
    <recommendedName>
        <fullName evidence="5">ribonuclease H</fullName>
        <ecNumber evidence="5">3.1.26.4</ecNumber>
    </recommendedName>
</protein>
<comment type="similarity">
    <text evidence="3">Belongs to the RNase H family.</text>
</comment>
<comment type="subunit">
    <text evidence="4">Monomer.</text>
</comment>
<keyword evidence="6" id="KW-0540">Nuclease</keyword>
<dbReference type="InterPro" id="IPR002156">
    <property type="entry name" value="RNaseH_domain"/>
</dbReference>
<dbReference type="PANTHER" id="PTHR10642:SF26">
    <property type="entry name" value="RIBONUCLEASE H1"/>
    <property type="match status" value="1"/>
</dbReference>
<comment type="catalytic activity">
    <reaction evidence="1">
        <text>Endonucleolytic cleavage to 5'-phosphomonoester.</text>
        <dbReference type="EC" id="3.1.26.4"/>
    </reaction>
</comment>
<feature type="domain" description="RNase H type-1" evidence="11">
    <location>
        <begin position="1"/>
        <end position="148"/>
    </location>
</feature>
<evidence type="ECO:0000313" key="12">
    <source>
        <dbReference type="EMBL" id="QSX08311.1"/>
    </source>
</evidence>
<keyword evidence="10" id="KW-0460">Magnesium</keyword>